<dbReference type="Pfam" id="PF06314">
    <property type="entry name" value="ADC"/>
    <property type="match status" value="1"/>
</dbReference>
<reference evidence="1" key="1">
    <citation type="submission" date="2016-10" db="EMBL/GenBank/DDBJ databases">
        <authorList>
            <person name="Varghese N."/>
        </authorList>
    </citation>
    <scope>NUCLEOTIDE SEQUENCE</scope>
</reference>
<organism evidence="1">
    <name type="scientific">uncultured virus</name>
    <dbReference type="NCBI Taxonomy" id="340016"/>
    <lineage>
        <taxon>Viruses</taxon>
        <taxon>environmental samples</taxon>
    </lineage>
</organism>
<dbReference type="EMBL" id="KY052857">
    <property type="protein sequence ID" value="ASF00813.1"/>
    <property type="molecule type" value="Genomic_DNA"/>
</dbReference>
<dbReference type="GO" id="GO:0016829">
    <property type="term" value="F:lyase activity"/>
    <property type="evidence" value="ECO:0007669"/>
    <property type="project" value="InterPro"/>
</dbReference>
<protein>
    <recommendedName>
        <fullName evidence="2">Acetoacetate decarboxylase</fullName>
    </recommendedName>
</protein>
<accession>A0A218MNG2</accession>
<dbReference type="Gene3D" id="2.40.400.10">
    <property type="entry name" value="Acetoacetate decarboxylase-like"/>
    <property type="match status" value="1"/>
</dbReference>
<dbReference type="InterPro" id="IPR023375">
    <property type="entry name" value="ADC_dom_sf"/>
</dbReference>
<reference evidence="1" key="2">
    <citation type="journal article" date="2017" name="Nat. Commun.">
        <title>Single-virus genomics reveals hidden cosmopolitan and abundant viruses.</title>
        <authorList>
            <person name="Martinez-Hernandez F."/>
            <person name="Fornas O."/>
            <person name="Lluesma Gomez M."/>
            <person name="Bolduc B."/>
            <person name="de la Cruz Pena M.J."/>
            <person name="Martinez J.M."/>
            <person name="Anton J."/>
            <person name="Gasol J.M."/>
            <person name="Rosselli R."/>
            <person name="Rodriguez-Valera F."/>
            <person name="Sullivan M.B."/>
            <person name="Acinas S.G."/>
            <person name="Martinez-Garcia M."/>
        </authorList>
    </citation>
    <scope>NUCLEOTIDE SEQUENCE</scope>
</reference>
<proteinExistence type="predicted"/>
<evidence type="ECO:0008006" key="2">
    <source>
        <dbReference type="Google" id="ProtNLM"/>
    </source>
</evidence>
<dbReference type="InterPro" id="IPR010451">
    <property type="entry name" value="Acetoacetate_decarboxylase"/>
</dbReference>
<name>A0A218MNG2_9VIRU</name>
<evidence type="ECO:0000313" key="1">
    <source>
        <dbReference type="EMBL" id="ASF00813.1"/>
    </source>
</evidence>
<dbReference type="SUPFAM" id="SSF160104">
    <property type="entry name" value="Acetoacetate decarboxylase-like"/>
    <property type="match status" value="1"/>
</dbReference>
<sequence>MIMNKNVNNKWYADPFFQQATHTRQMSQGQAQLPIKYFDVSSLIAFFMVDYDKAVSVLDNPKLKVAKLIGNKALFSLAFYDYRELTDGEPYHEVASSMLVYPADQDTPAHPLMEMTLPPDRRNTGMWICDLPVTTETACRAGKELWGYPKFVTDIDFNLNDKDFSSSVKHPENPQTSILSLSGTIGVSVTAPWADLVLYSMLNDALIRATADTRTLNGAKIATKGNLKLSVDSTNSHPMTQRLNSLELNGATPFSVTFTDSLQLRLNEGVIFD</sequence>